<dbReference type="STRING" id="692275.N1QF23"/>
<feature type="transmembrane region" description="Helical" evidence="9">
    <location>
        <begin position="321"/>
        <end position="345"/>
    </location>
</feature>
<feature type="transmembrane region" description="Helical" evidence="9">
    <location>
        <begin position="602"/>
        <end position="622"/>
    </location>
</feature>
<feature type="transmembrane region" description="Helical" evidence="9">
    <location>
        <begin position="264"/>
        <end position="281"/>
    </location>
</feature>
<feature type="transmembrane region" description="Helical" evidence="9">
    <location>
        <begin position="357"/>
        <end position="381"/>
    </location>
</feature>
<dbReference type="InterPro" id="IPR036259">
    <property type="entry name" value="MFS_trans_sf"/>
</dbReference>
<keyword evidence="12" id="KW-1185">Reference proteome</keyword>
<dbReference type="Gene3D" id="1.20.1250.20">
    <property type="entry name" value="MFS general substrate transporter like domains"/>
    <property type="match status" value="1"/>
</dbReference>
<dbReference type="CDD" id="cd17323">
    <property type="entry name" value="MFS_Tpo1_MDR_like"/>
    <property type="match status" value="1"/>
</dbReference>
<feature type="transmembrane region" description="Helical" evidence="9">
    <location>
        <begin position="429"/>
        <end position="448"/>
    </location>
</feature>
<comment type="subcellular location">
    <subcellularLocation>
        <location evidence="1">Membrane</location>
        <topology evidence="1">Multi-pass membrane protein</topology>
    </subcellularLocation>
</comment>
<evidence type="ECO:0000256" key="6">
    <source>
        <dbReference type="ARBA" id="ARBA00053977"/>
    </source>
</evidence>
<dbReference type="InterPro" id="IPR011701">
    <property type="entry name" value="MFS"/>
</dbReference>
<comment type="similarity">
    <text evidence="5">Belongs to the major facilitator superfamily. CAR1 family.</text>
</comment>
<feature type="transmembrane region" description="Helical" evidence="9">
    <location>
        <begin position="287"/>
        <end position="309"/>
    </location>
</feature>
<dbReference type="RefSeq" id="XP_016759929.1">
    <property type="nucleotide sequence ID" value="XM_016909775.1"/>
</dbReference>
<dbReference type="PANTHER" id="PTHR23502:SF23">
    <property type="entry name" value="FLUCONAZOLE RESISTANCE PROTEIN 1"/>
    <property type="match status" value="1"/>
</dbReference>
<comment type="function">
    <text evidence="6">MFS transporter; part of the gene cluster that mediates the biosynthesis of cercosporin, a light-activated, non-host-selective toxin. The perylenequinone chromophore of cercosporin absorbs light energy to attain an electronically-activated triplet state and produces active oxygen species such as the hydroxyl radical, superoxide, hydrogen peroxide or singlet oxygen upon reaction with oxygen molecules. These reactive oxygen species cause damage to various cellular components including lipids, proteins and nucleic acids. Responsible for secretion and accumulation of cercosporin, but does not play any roles in self-protection against the toxicity of cercosporin.</text>
</comment>
<proteinExistence type="inferred from homology"/>
<dbReference type="HOGENOM" id="CLU_008455_11_1_1"/>
<evidence type="ECO:0000256" key="5">
    <source>
        <dbReference type="ARBA" id="ARBA00038347"/>
    </source>
</evidence>
<evidence type="ECO:0000256" key="3">
    <source>
        <dbReference type="ARBA" id="ARBA00022989"/>
    </source>
</evidence>
<accession>N1QF23</accession>
<evidence type="ECO:0000256" key="9">
    <source>
        <dbReference type="SAM" id="Phobius"/>
    </source>
</evidence>
<feature type="transmembrane region" description="Helical" evidence="9">
    <location>
        <begin position="233"/>
        <end position="252"/>
    </location>
</feature>
<dbReference type="EMBL" id="KB456265">
    <property type="protein sequence ID" value="EMF11808.1"/>
    <property type="molecule type" value="Genomic_DNA"/>
</dbReference>
<organism evidence="11 12">
    <name type="scientific">Sphaerulina musiva (strain SO2202)</name>
    <name type="common">Poplar stem canker fungus</name>
    <name type="synonym">Septoria musiva</name>
    <dbReference type="NCBI Taxonomy" id="692275"/>
    <lineage>
        <taxon>Eukaryota</taxon>
        <taxon>Fungi</taxon>
        <taxon>Dikarya</taxon>
        <taxon>Ascomycota</taxon>
        <taxon>Pezizomycotina</taxon>
        <taxon>Dothideomycetes</taxon>
        <taxon>Dothideomycetidae</taxon>
        <taxon>Mycosphaerellales</taxon>
        <taxon>Mycosphaerellaceae</taxon>
        <taxon>Sphaerulina</taxon>
    </lineage>
</organism>
<dbReference type="InterPro" id="IPR020846">
    <property type="entry name" value="MFS_dom"/>
</dbReference>
<feature type="domain" description="Major facilitator superfamily (MFS) profile" evidence="10">
    <location>
        <begin position="195"/>
        <end position="636"/>
    </location>
</feature>
<feature type="transmembrane region" description="Helical" evidence="9">
    <location>
        <begin position="533"/>
        <end position="557"/>
    </location>
</feature>
<evidence type="ECO:0000313" key="12">
    <source>
        <dbReference type="Proteomes" id="UP000016931"/>
    </source>
</evidence>
<keyword evidence="4 9" id="KW-0472">Membrane</keyword>
<dbReference type="Proteomes" id="UP000016931">
    <property type="component" value="Unassembled WGS sequence"/>
</dbReference>
<gene>
    <name evidence="11" type="ORF">SEPMUDRAFT_67106</name>
</gene>
<dbReference type="GO" id="GO:0005886">
    <property type="term" value="C:plasma membrane"/>
    <property type="evidence" value="ECO:0007669"/>
    <property type="project" value="TreeGrafter"/>
</dbReference>
<evidence type="ECO:0000313" key="11">
    <source>
        <dbReference type="EMBL" id="EMF11808.1"/>
    </source>
</evidence>
<sequence>MTLTELVRDAPIGQLIRLITRNRVLLYAEERPGFQCPSCYSEPEVAGKAHRPAHATHTSTDTGLENVHGEKDATDVEKQGMEPVEEPQATGISRPTLLSIPTQRSDLEHTFTREDLHKLETTRSTLERVGTRGTILHIKTMAELEAAFIAAAMPKEPSRPIIPQRTIQGDILVDWYTESDEDNPQNWSTGLKLLASSMIYLYTMAVYMGSSIITSSIPGIMEEFHVGETAASLTLALYTLAYGIGPLIFSPLSEIPSIGRNPPYMITMAIFVILCVPAALVENFAGLLVLRFLLGFFGSPCLATGGASLQDMYSLIKLPYVLCIWAFAATCGPALGPLISGFSVAAENWRWSLWEMLWLSGPVFLAMLLFLPETSPANILLRRAQRLRKLTNDSRLKAQSEIDQANMKPRDIAFEALVRPIQLMLMDPAIGFTALYVALCYGIYYSFFEAFPLVYISLYHFNLGELGLTFLSITVGISLAIVVFYAYLWYFLEPDIILHGLGAPERRLVPALIASFFCPVGLFIFGWTARAEIHWMVSIVGIMIFTIGIFVIMQSIFMQLALVYPQYAASLFAGNDFARSTLAFAAVLFSRPMYLNLGIARGTSLLAGLTAGCILGVFALYFGGETLRRRSRFAVK</sequence>
<feature type="transmembrane region" description="Helical" evidence="9">
    <location>
        <begin position="468"/>
        <end position="488"/>
    </location>
</feature>
<evidence type="ECO:0000256" key="8">
    <source>
        <dbReference type="ARBA" id="ARBA00077167"/>
    </source>
</evidence>
<dbReference type="OrthoDB" id="3357846at2759"/>
<dbReference type="AlphaFoldDB" id="N1QF23"/>
<evidence type="ECO:0000256" key="1">
    <source>
        <dbReference type="ARBA" id="ARBA00004141"/>
    </source>
</evidence>
<reference evidence="11 12" key="1">
    <citation type="journal article" date="2012" name="PLoS Pathog.">
        <title>Diverse lifestyles and strategies of plant pathogenesis encoded in the genomes of eighteen Dothideomycetes fungi.</title>
        <authorList>
            <person name="Ohm R.A."/>
            <person name="Feau N."/>
            <person name="Henrissat B."/>
            <person name="Schoch C.L."/>
            <person name="Horwitz B.A."/>
            <person name="Barry K.W."/>
            <person name="Condon B.J."/>
            <person name="Copeland A.C."/>
            <person name="Dhillon B."/>
            <person name="Glaser F."/>
            <person name="Hesse C.N."/>
            <person name="Kosti I."/>
            <person name="LaButti K."/>
            <person name="Lindquist E.A."/>
            <person name="Lucas S."/>
            <person name="Salamov A.A."/>
            <person name="Bradshaw R.E."/>
            <person name="Ciuffetti L."/>
            <person name="Hamelin R.C."/>
            <person name="Kema G.H.J."/>
            <person name="Lawrence C."/>
            <person name="Scott J.A."/>
            <person name="Spatafora J.W."/>
            <person name="Turgeon B.G."/>
            <person name="de Wit P.J.G.M."/>
            <person name="Zhong S."/>
            <person name="Goodwin S.B."/>
            <person name="Grigoriev I.V."/>
        </authorList>
    </citation>
    <scope>NUCLEOTIDE SEQUENCE [LARGE SCALE GENOMIC DNA]</scope>
    <source>
        <strain evidence="11 12">SO2202</strain>
    </source>
</reference>
<feature type="transmembrane region" description="Helical" evidence="9">
    <location>
        <begin position="199"/>
        <end position="221"/>
    </location>
</feature>
<feature type="transmembrane region" description="Helical" evidence="9">
    <location>
        <begin position="508"/>
        <end position="527"/>
    </location>
</feature>
<dbReference type="PANTHER" id="PTHR23502">
    <property type="entry name" value="MAJOR FACILITATOR SUPERFAMILY"/>
    <property type="match status" value="1"/>
</dbReference>
<evidence type="ECO:0000259" key="10">
    <source>
        <dbReference type="PROSITE" id="PS50850"/>
    </source>
</evidence>
<dbReference type="SUPFAM" id="SSF103473">
    <property type="entry name" value="MFS general substrate transporter"/>
    <property type="match status" value="1"/>
</dbReference>
<evidence type="ECO:0000256" key="2">
    <source>
        <dbReference type="ARBA" id="ARBA00022692"/>
    </source>
</evidence>
<name>N1QF23_SPHMS</name>
<dbReference type="Pfam" id="PF07690">
    <property type="entry name" value="MFS_1"/>
    <property type="match status" value="1"/>
</dbReference>
<dbReference type="GO" id="GO:1990961">
    <property type="term" value="P:xenobiotic detoxification by transmembrane export across the plasma membrane"/>
    <property type="evidence" value="ECO:0007669"/>
    <property type="project" value="TreeGrafter"/>
</dbReference>
<dbReference type="GeneID" id="27906912"/>
<dbReference type="PROSITE" id="PS50850">
    <property type="entry name" value="MFS"/>
    <property type="match status" value="1"/>
</dbReference>
<dbReference type="FunFam" id="1.20.1250.20:FF:000011">
    <property type="entry name" value="MFS multidrug transporter, putative"/>
    <property type="match status" value="1"/>
</dbReference>
<dbReference type="GO" id="GO:0015244">
    <property type="term" value="F:fluconazole transmembrane transporter activity"/>
    <property type="evidence" value="ECO:0007669"/>
    <property type="project" value="TreeGrafter"/>
</dbReference>
<dbReference type="OMA" id="HWIVSCI"/>
<keyword evidence="2 9" id="KW-0812">Transmembrane</keyword>
<evidence type="ECO:0000256" key="7">
    <source>
        <dbReference type="ARBA" id="ARBA00069139"/>
    </source>
</evidence>
<protein>
    <recommendedName>
        <fullName evidence="7">Cercosporin MFS transporter CTB4</fullName>
    </recommendedName>
    <alternativeName>
        <fullName evidence="8">Cercosporin toxin biosynthesis cluster protein 4</fullName>
    </alternativeName>
</protein>
<keyword evidence="3 9" id="KW-1133">Transmembrane helix</keyword>
<dbReference type="eggNOG" id="KOG0255">
    <property type="taxonomic scope" value="Eukaryota"/>
</dbReference>
<evidence type="ECO:0000256" key="4">
    <source>
        <dbReference type="ARBA" id="ARBA00023136"/>
    </source>
</evidence>